<dbReference type="InterPro" id="IPR050980">
    <property type="entry name" value="2C_sensor_his_kinase"/>
</dbReference>
<dbReference type="PANTHER" id="PTHR44936:SF10">
    <property type="entry name" value="SENSOR PROTEIN RSTB"/>
    <property type="match status" value="1"/>
</dbReference>
<evidence type="ECO:0000256" key="1">
    <source>
        <dbReference type="ARBA" id="ARBA00000085"/>
    </source>
</evidence>
<dbReference type="Gene3D" id="1.10.287.130">
    <property type="match status" value="1"/>
</dbReference>
<dbReference type="InterPro" id="IPR003660">
    <property type="entry name" value="HAMP_dom"/>
</dbReference>
<dbReference type="PANTHER" id="PTHR44936">
    <property type="entry name" value="SENSOR PROTEIN CREC"/>
    <property type="match status" value="1"/>
</dbReference>
<keyword evidence="8" id="KW-0067">ATP-binding</keyword>
<dbReference type="PROSITE" id="PS50885">
    <property type="entry name" value="HAMP"/>
    <property type="match status" value="1"/>
</dbReference>
<dbReference type="GO" id="GO:0000155">
    <property type="term" value="F:phosphorelay sensor kinase activity"/>
    <property type="evidence" value="ECO:0007669"/>
    <property type="project" value="InterPro"/>
</dbReference>
<comment type="subcellular location">
    <subcellularLocation>
        <location evidence="2">Membrane</location>
    </subcellularLocation>
</comment>
<dbReference type="CDD" id="cd00075">
    <property type="entry name" value="HATPase"/>
    <property type="match status" value="1"/>
</dbReference>
<evidence type="ECO:0000256" key="4">
    <source>
        <dbReference type="ARBA" id="ARBA00022553"/>
    </source>
</evidence>
<feature type="domain" description="Histidine kinase" evidence="10">
    <location>
        <begin position="258"/>
        <end position="465"/>
    </location>
</feature>
<evidence type="ECO:0000256" key="7">
    <source>
        <dbReference type="ARBA" id="ARBA00022777"/>
    </source>
</evidence>
<dbReference type="PRINTS" id="PR00344">
    <property type="entry name" value="BCTRLSENSOR"/>
</dbReference>
<dbReference type="SUPFAM" id="SSF47384">
    <property type="entry name" value="Homodimeric domain of signal transducing histidine kinase"/>
    <property type="match status" value="1"/>
</dbReference>
<name>A0A858R878_9PROT</name>
<dbReference type="Gene3D" id="3.30.565.10">
    <property type="entry name" value="Histidine kinase-like ATPase, C-terminal domain"/>
    <property type="match status" value="1"/>
</dbReference>
<protein>
    <recommendedName>
        <fullName evidence="3">histidine kinase</fullName>
        <ecNumber evidence="3">2.7.13.3</ecNumber>
    </recommendedName>
</protein>
<gene>
    <name evidence="12" type="ORF">HHL28_12530</name>
</gene>
<dbReference type="GO" id="GO:0016020">
    <property type="term" value="C:membrane"/>
    <property type="evidence" value="ECO:0007669"/>
    <property type="project" value="UniProtKB-SubCell"/>
</dbReference>
<evidence type="ECO:0000313" key="12">
    <source>
        <dbReference type="EMBL" id="QJE73809.1"/>
    </source>
</evidence>
<evidence type="ECO:0000256" key="9">
    <source>
        <dbReference type="SAM" id="Phobius"/>
    </source>
</evidence>
<dbReference type="GO" id="GO:0005524">
    <property type="term" value="F:ATP binding"/>
    <property type="evidence" value="ECO:0007669"/>
    <property type="project" value="UniProtKB-KW"/>
</dbReference>
<dbReference type="SMART" id="SM00387">
    <property type="entry name" value="HATPase_c"/>
    <property type="match status" value="1"/>
</dbReference>
<sequence length="465" mass="49949">MALTLPPFARSLSSKLLLLTVAFVMLAEVLIFLPSAAKFRVDWLNARLASAHLAALSVVAAPEGMVTDELEAELLSHVQAYAVDVTLADKRVLMLMRPDQPAPMARYDLAASGPLDMIRETLALLLRVGNRVVTVTGPSPKDPAVGVAMLVQEGPLRAALLEFSGRILWLSIIISLVTASLVFLSLHVLTVRPMRRLVEAMMAFKRDPESAEPAARLATRRQDEVGIAHRELLSMQAAVRQALRQRERLATVGTAVTKINHDIRGILSSATLLSERLLDSPDPQVRRDGPRILAALERAAQLCGQTLDYTRDGVAPPRREPVALARLAEEVGEALLVEHSQLPQAAAPVWQVDIPEELVLEADRGQLFRALGNLGRNALEAGATRVTVAAVGEDGHVRLSVGDDGTGLPTKVLDRLFQPFASSGKPNGTGLGLAIAREVARAHGGDIRLDGTGPGGTRFTMVLRG</sequence>
<dbReference type="Pfam" id="PF02518">
    <property type="entry name" value="HATPase_c"/>
    <property type="match status" value="1"/>
</dbReference>
<organism evidence="12 13">
    <name type="scientific">Aerophototrophica crusticola</name>
    <dbReference type="NCBI Taxonomy" id="1709002"/>
    <lineage>
        <taxon>Bacteria</taxon>
        <taxon>Pseudomonadati</taxon>
        <taxon>Pseudomonadota</taxon>
        <taxon>Alphaproteobacteria</taxon>
        <taxon>Rhodospirillales</taxon>
        <taxon>Rhodospirillaceae</taxon>
        <taxon>Aerophototrophica</taxon>
    </lineage>
</organism>
<dbReference type="InterPro" id="IPR036890">
    <property type="entry name" value="HATPase_C_sf"/>
</dbReference>
<accession>A0A858R878</accession>
<dbReference type="Proteomes" id="UP000501891">
    <property type="component" value="Chromosome"/>
</dbReference>
<keyword evidence="9" id="KW-0472">Membrane</keyword>
<evidence type="ECO:0000259" key="10">
    <source>
        <dbReference type="PROSITE" id="PS50109"/>
    </source>
</evidence>
<keyword evidence="5" id="KW-0808">Transferase</keyword>
<dbReference type="AlphaFoldDB" id="A0A858R878"/>
<feature type="domain" description="HAMP" evidence="11">
    <location>
        <begin position="191"/>
        <end position="244"/>
    </location>
</feature>
<dbReference type="EC" id="2.7.13.3" evidence="3"/>
<keyword evidence="6" id="KW-0547">Nucleotide-binding</keyword>
<keyword evidence="9" id="KW-1133">Transmembrane helix</keyword>
<dbReference type="KEGG" id="acru:HHL28_12530"/>
<evidence type="ECO:0000256" key="8">
    <source>
        <dbReference type="ARBA" id="ARBA00022840"/>
    </source>
</evidence>
<dbReference type="InterPro" id="IPR003594">
    <property type="entry name" value="HATPase_dom"/>
</dbReference>
<evidence type="ECO:0000256" key="5">
    <source>
        <dbReference type="ARBA" id="ARBA00022679"/>
    </source>
</evidence>
<keyword evidence="9" id="KW-0812">Transmembrane</keyword>
<dbReference type="InterPro" id="IPR036097">
    <property type="entry name" value="HisK_dim/P_sf"/>
</dbReference>
<evidence type="ECO:0000256" key="2">
    <source>
        <dbReference type="ARBA" id="ARBA00004370"/>
    </source>
</evidence>
<dbReference type="InterPro" id="IPR005467">
    <property type="entry name" value="His_kinase_dom"/>
</dbReference>
<feature type="transmembrane region" description="Helical" evidence="9">
    <location>
        <begin position="16"/>
        <end position="37"/>
    </location>
</feature>
<dbReference type="InterPro" id="IPR004358">
    <property type="entry name" value="Sig_transdc_His_kin-like_C"/>
</dbReference>
<keyword evidence="13" id="KW-1185">Reference proteome</keyword>
<comment type="catalytic activity">
    <reaction evidence="1">
        <text>ATP + protein L-histidine = ADP + protein N-phospho-L-histidine.</text>
        <dbReference type="EC" id="2.7.13.3"/>
    </reaction>
</comment>
<dbReference type="PROSITE" id="PS50109">
    <property type="entry name" value="HIS_KIN"/>
    <property type="match status" value="1"/>
</dbReference>
<feature type="transmembrane region" description="Helical" evidence="9">
    <location>
        <begin position="167"/>
        <end position="189"/>
    </location>
</feature>
<keyword evidence="7 12" id="KW-0418">Kinase</keyword>
<evidence type="ECO:0000313" key="13">
    <source>
        <dbReference type="Proteomes" id="UP000501891"/>
    </source>
</evidence>
<dbReference type="EMBL" id="CP051775">
    <property type="protein sequence ID" value="QJE73809.1"/>
    <property type="molecule type" value="Genomic_DNA"/>
</dbReference>
<proteinExistence type="predicted"/>
<reference evidence="12" key="1">
    <citation type="submission" date="2020-04" db="EMBL/GenBank/DDBJ databases">
        <title>A desert anoxygenic phototrophic bacterium fixes CO2 using RubisCO under aerobic conditions.</title>
        <authorList>
            <person name="Tang K."/>
        </authorList>
    </citation>
    <scope>NUCLEOTIDE SEQUENCE [LARGE SCALE GENOMIC DNA]</scope>
    <source>
        <strain evidence="12">MIMtkB3</strain>
    </source>
</reference>
<evidence type="ECO:0000259" key="11">
    <source>
        <dbReference type="PROSITE" id="PS50885"/>
    </source>
</evidence>
<keyword evidence="4" id="KW-0597">Phosphoprotein</keyword>
<evidence type="ECO:0000256" key="3">
    <source>
        <dbReference type="ARBA" id="ARBA00012438"/>
    </source>
</evidence>
<evidence type="ECO:0000256" key="6">
    <source>
        <dbReference type="ARBA" id="ARBA00022741"/>
    </source>
</evidence>
<dbReference type="SUPFAM" id="SSF55874">
    <property type="entry name" value="ATPase domain of HSP90 chaperone/DNA topoisomerase II/histidine kinase"/>
    <property type="match status" value="1"/>
</dbReference>